<accession>A0A1G2CJB6</accession>
<dbReference type="GO" id="GO:0009002">
    <property type="term" value="F:serine-type D-Ala-D-Ala carboxypeptidase activity"/>
    <property type="evidence" value="ECO:0007669"/>
    <property type="project" value="InterPro"/>
</dbReference>
<organism evidence="15 16">
    <name type="scientific">Candidatus Liptonbacteria bacterium RIFCSPLOWO2_12_FULL_60_15</name>
    <dbReference type="NCBI Taxonomy" id="1798653"/>
    <lineage>
        <taxon>Bacteria</taxon>
        <taxon>Candidatus Liptoniibacteriota</taxon>
    </lineage>
</organism>
<sequence>MKHGELDVEEAALDLWARDFDALELPLSAVVFRMSAFVLLLLGGLVFGRLVALGVADGEFYAERALLNADKVVLKPAPRGIIFDRWNEPLTENVPAFRVALKSSDFFTRSEAERAEVLRALRETLGVSEDELRERLETADLATADRIVLAEDVGLEDALRFKKEALPGVVVEEGFRRRYPRGPSMAHLLGYTGLAAANDIERDPTLQPNDIVGKTGLEAEYDALLRGRDGTLVKLRTATGDVLEEQEKTAVEPGKSLRLTVDAAFQDYFARRLAQGLSALGRTSGAGLAIDPRNGEILALVSLPSFDNNAFVDAARSGERAAILNARAKPLFNRVVSGLYNPASTIKPLHALAALAEQVVTPETEVFSAGYIDVANPYDPSRPSRFVDWKPHGWVDVHSALARSSNVYFYTVGGGYGEIKGLGIERLRAWWQKFLFGTATGVDLPGEAKGFIPAPDEKEERTGEIWRIGDTYNVSIGQGDLLVTPLQLLDYIAAIANGGQLFRPHLAMDEMGRETLADLTPYAAELREVQAGMFDAVEKPYGTAHLLAELPFAIAAKTGSAQVENNAKTNALFVGYAPRERPEIAILVLVEDAKEGSLNAVPIARDVFAWYYENRLR</sequence>
<name>A0A1G2CJB6_9BACT</name>
<dbReference type="SUPFAM" id="SSF56519">
    <property type="entry name" value="Penicillin binding protein dimerisation domain"/>
    <property type="match status" value="1"/>
</dbReference>
<keyword evidence="9" id="KW-0573">Peptidoglycan synthesis</keyword>
<dbReference type="InterPro" id="IPR012338">
    <property type="entry name" value="Beta-lactam/transpept-like"/>
</dbReference>
<dbReference type="NCBIfam" id="TIGR03423">
    <property type="entry name" value="pbp2_mrdA"/>
    <property type="match status" value="1"/>
</dbReference>
<dbReference type="GO" id="GO:0008360">
    <property type="term" value="P:regulation of cell shape"/>
    <property type="evidence" value="ECO:0007669"/>
    <property type="project" value="UniProtKB-KW"/>
</dbReference>
<dbReference type="GO" id="GO:0009252">
    <property type="term" value="P:peptidoglycan biosynthetic process"/>
    <property type="evidence" value="ECO:0007669"/>
    <property type="project" value="UniProtKB-KW"/>
</dbReference>
<dbReference type="InterPro" id="IPR017790">
    <property type="entry name" value="Penicillin-binding_protein_2"/>
</dbReference>
<evidence type="ECO:0000256" key="5">
    <source>
        <dbReference type="ARBA" id="ARBA00022670"/>
    </source>
</evidence>
<keyword evidence="10" id="KW-1133">Transmembrane helix</keyword>
<evidence type="ECO:0000259" key="13">
    <source>
        <dbReference type="Pfam" id="PF00905"/>
    </source>
</evidence>
<dbReference type="SUPFAM" id="SSF56601">
    <property type="entry name" value="beta-lactamase/transpeptidase-like"/>
    <property type="match status" value="1"/>
</dbReference>
<keyword evidence="7" id="KW-0378">Hydrolase</keyword>
<dbReference type="GO" id="GO:0071972">
    <property type="term" value="F:peptidoglycan L,D-transpeptidase activity"/>
    <property type="evidence" value="ECO:0007669"/>
    <property type="project" value="TreeGrafter"/>
</dbReference>
<dbReference type="Pfam" id="PF00905">
    <property type="entry name" value="Transpeptidase"/>
    <property type="match status" value="1"/>
</dbReference>
<dbReference type="PANTHER" id="PTHR30627">
    <property type="entry name" value="PEPTIDOGLYCAN D,D-TRANSPEPTIDASE"/>
    <property type="match status" value="1"/>
</dbReference>
<evidence type="ECO:0000256" key="6">
    <source>
        <dbReference type="ARBA" id="ARBA00022692"/>
    </source>
</evidence>
<evidence type="ECO:0000256" key="4">
    <source>
        <dbReference type="ARBA" id="ARBA00022519"/>
    </source>
</evidence>
<keyword evidence="4" id="KW-0997">Cell inner membrane</keyword>
<keyword evidence="3" id="KW-1003">Cell membrane</keyword>
<comment type="subcellular location">
    <subcellularLocation>
        <location evidence="2">Cell membrane</location>
    </subcellularLocation>
    <subcellularLocation>
        <location evidence="1">Membrane</location>
        <topology evidence="1">Single-pass membrane protein</topology>
    </subcellularLocation>
</comment>
<dbReference type="InterPro" id="IPR050515">
    <property type="entry name" value="Beta-lactam/transpept"/>
</dbReference>
<dbReference type="STRING" id="1798653.A3G64_01400"/>
<dbReference type="InterPro" id="IPR036138">
    <property type="entry name" value="PBP_dimer_sf"/>
</dbReference>
<evidence type="ECO:0000256" key="1">
    <source>
        <dbReference type="ARBA" id="ARBA00004167"/>
    </source>
</evidence>
<evidence type="ECO:0000256" key="11">
    <source>
        <dbReference type="ARBA" id="ARBA00023136"/>
    </source>
</evidence>
<keyword evidence="12" id="KW-0961">Cell wall biogenesis/degradation</keyword>
<feature type="domain" description="Penicillin-binding protein transpeptidase" evidence="13">
    <location>
        <begin position="286"/>
        <end position="608"/>
    </location>
</feature>
<evidence type="ECO:0000256" key="2">
    <source>
        <dbReference type="ARBA" id="ARBA00004236"/>
    </source>
</evidence>
<dbReference type="Gene3D" id="3.40.710.10">
    <property type="entry name" value="DD-peptidase/beta-lactamase superfamily"/>
    <property type="match status" value="1"/>
</dbReference>
<dbReference type="AlphaFoldDB" id="A0A1G2CJB6"/>
<comment type="caution">
    <text evidence="15">The sequence shown here is derived from an EMBL/GenBank/DDBJ whole genome shotgun (WGS) entry which is preliminary data.</text>
</comment>
<dbReference type="EMBL" id="MHLD01000044">
    <property type="protein sequence ID" value="OGZ01475.1"/>
    <property type="molecule type" value="Genomic_DNA"/>
</dbReference>
<keyword evidence="8" id="KW-0133">Cell shape</keyword>
<reference evidence="15 16" key="1">
    <citation type="journal article" date="2016" name="Nat. Commun.">
        <title>Thousands of microbial genomes shed light on interconnected biogeochemical processes in an aquifer system.</title>
        <authorList>
            <person name="Anantharaman K."/>
            <person name="Brown C.T."/>
            <person name="Hug L.A."/>
            <person name="Sharon I."/>
            <person name="Castelle C.J."/>
            <person name="Probst A.J."/>
            <person name="Thomas B.C."/>
            <person name="Singh A."/>
            <person name="Wilkins M.J."/>
            <person name="Karaoz U."/>
            <person name="Brodie E.L."/>
            <person name="Williams K.H."/>
            <person name="Hubbard S.S."/>
            <person name="Banfield J.F."/>
        </authorList>
    </citation>
    <scope>NUCLEOTIDE SEQUENCE [LARGE SCALE GENOMIC DNA]</scope>
</reference>
<dbReference type="InterPro" id="IPR001460">
    <property type="entry name" value="PCN-bd_Tpept"/>
</dbReference>
<evidence type="ECO:0000256" key="10">
    <source>
        <dbReference type="ARBA" id="ARBA00022989"/>
    </source>
</evidence>
<dbReference type="GO" id="GO:0008658">
    <property type="term" value="F:penicillin binding"/>
    <property type="evidence" value="ECO:0007669"/>
    <property type="project" value="InterPro"/>
</dbReference>
<dbReference type="PANTHER" id="PTHR30627:SF2">
    <property type="entry name" value="PEPTIDOGLYCAN D,D-TRANSPEPTIDASE MRDA"/>
    <property type="match status" value="1"/>
</dbReference>
<dbReference type="GO" id="GO:0006508">
    <property type="term" value="P:proteolysis"/>
    <property type="evidence" value="ECO:0007669"/>
    <property type="project" value="UniProtKB-KW"/>
</dbReference>
<feature type="domain" description="Penicillin-binding protein dimerisation" evidence="14">
    <location>
        <begin position="76"/>
        <end position="246"/>
    </location>
</feature>
<evidence type="ECO:0000313" key="15">
    <source>
        <dbReference type="EMBL" id="OGZ01475.1"/>
    </source>
</evidence>
<evidence type="ECO:0000256" key="7">
    <source>
        <dbReference type="ARBA" id="ARBA00022801"/>
    </source>
</evidence>
<evidence type="ECO:0000256" key="8">
    <source>
        <dbReference type="ARBA" id="ARBA00022960"/>
    </source>
</evidence>
<evidence type="ECO:0000256" key="9">
    <source>
        <dbReference type="ARBA" id="ARBA00022984"/>
    </source>
</evidence>
<gene>
    <name evidence="15" type="ORF">A3G64_01400</name>
</gene>
<keyword evidence="11" id="KW-0472">Membrane</keyword>
<evidence type="ECO:0000313" key="16">
    <source>
        <dbReference type="Proteomes" id="UP000179281"/>
    </source>
</evidence>
<keyword evidence="6" id="KW-0812">Transmembrane</keyword>
<dbReference type="InterPro" id="IPR005311">
    <property type="entry name" value="PBP_dimer"/>
</dbReference>
<dbReference type="GO" id="GO:0005886">
    <property type="term" value="C:plasma membrane"/>
    <property type="evidence" value="ECO:0007669"/>
    <property type="project" value="UniProtKB-SubCell"/>
</dbReference>
<keyword evidence="5" id="KW-0645">Protease</keyword>
<dbReference type="GO" id="GO:0071555">
    <property type="term" value="P:cell wall organization"/>
    <property type="evidence" value="ECO:0007669"/>
    <property type="project" value="UniProtKB-KW"/>
</dbReference>
<protein>
    <submittedName>
        <fullName evidence="15">Penicillin-binding protein 2</fullName>
    </submittedName>
</protein>
<dbReference type="Gene3D" id="3.90.1310.10">
    <property type="entry name" value="Penicillin-binding protein 2a (Domain 2)"/>
    <property type="match status" value="1"/>
</dbReference>
<dbReference type="Proteomes" id="UP000179281">
    <property type="component" value="Unassembled WGS sequence"/>
</dbReference>
<proteinExistence type="predicted"/>
<evidence type="ECO:0000256" key="3">
    <source>
        <dbReference type="ARBA" id="ARBA00022475"/>
    </source>
</evidence>
<dbReference type="Pfam" id="PF03717">
    <property type="entry name" value="PBP_dimer"/>
    <property type="match status" value="1"/>
</dbReference>
<evidence type="ECO:0000256" key="12">
    <source>
        <dbReference type="ARBA" id="ARBA00023316"/>
    </source>
</evidence>
<evidence type="ECO:0000259" key="14">
    <source>
        <dbReference type="Pfam" id="PF03717"/>
    </source>
</evidence>